<evidence type="ECO:0000313" key="3">
    <source>
        <dbReference type="Proteomes" id="UP000584642"/>
    </source>
</evidence>
<dbReference type="Proteomes" id="UP000584642">
    <property type="component" value="Unassembled WGS sequence"/>
</dbReference>
<dbReference type="EMBL" id="JABFDB010000001">
    <property type="protein sequence ID" value="NYZ18444.1"/>
    <property type="molecule type" value="Genomic_DNA"/>
</dbReference>
<dbReference type="SMART" id="SM00834">
    <property type="entry name" value="CxxC_CXXC_SSSS"/>
    <property type="match status" value="1"/>
</dbReference>
<dbReference type="InterPro" id="IPR036283">
    <property type="entry name" value="NOB1_Zf-like_sf"/>
</dbReference>
<proteinExistence type="predicted"/>
<protein>
    <submittedName>
        <fullName evidence="2">Zinc ribbon domain-containing protein</fullName>
    </submittedName>
</protein>
<organism evidence="2 3">
    <name type="scientific">Azospirillum oleiclasticum</name>
    <dbReference type="NCBI Taxonomy" id="2735135"/>
    <lineage>
        <taxon>Bacteria</taxon>
        <taxon>Pseudomonadati</taxon>
        <taxon>Pseudomonadota</taxon>
        <taxon>Alphaproteobacteria</taxon>
        <taxon>Rhodospirillales</taxon>
        <taxon>Azospirillaceae</taxon>
        <taxon>Azospirillum</taxon>
    </lineage>
</organism>
<dbReference type="RefSeq" id="WP_180280186.1">
    <property type="nucleotide sequence ID" value="NZ_JABFDB010000001.1"/>
</dbReference>
<evidence type="ECO:0000313" key="2">
    <source>
        <dbReference type="EMBL" id="NYZ18444.1"/>
    </source>
</evidence>
<feature type="domain" description="Putative regulatory protein FmdB zinc ribbon" evidence="1">
    <location>
        <begin position="1"/>
        <end position="40"/>
    </location>
</feature>
<reference evidence="2 3" key="1">
    <citation type="submission" date="2020-05" db="EMBL/GenBank/DDBJ databases">
        <title>Azospirillum oleiclasticum sp. nov, a nitrogen-fixing and heavy crude oil-emulsifying bacterium isolated from the crude oil of Yumen Oilfield.</title>
        <authorList>
            <person name="Wu D."/>
            <person name="Cai M."/>
            <person name="Zhang X."/>
        </authorList>
    </citation>
    <scope>NUCLEOTIDE SEQUENCE [LARGE SCALE GENOMIC DNA]</scope>
    <source>
        <strain evidence="2 3">ROY-1-1-2</strain>
    </source>
</reference>
<comment type="caution">
    <text evidence="2">The sequence shown here is derived from an EMBL/GenBank/DDBJ whole genome shotgun (WGS) entry which is preliminary data.</text>
</comment>
<evidence type="ECO:0000259" key="1">
    <source>
        <dbReference type="SMART" id="SM00834"/>
    </source>
</evidence>
<sequence length="76" mass="8337">MPLYSYRCKACDHSFEALVRSSETPACASCGSQDLERLVSQVAPDGKSATVLKGARAQAAREGHFSNYSRSELKRR</sequence>
<dbReference type="SUPFAM" id="SSF144206">
    <property type="entry name" value="NOB1 zinc finger-like"/>
    <property type="match status" value="1"/>
</dbReference>
<dbReference type="NCBIfam" id="TIGR02605">
    <property type="entry name" value="CxxC_CxxC_SSSS"/>
    <property type="match status" value="1"/>
</dbReference>
<gene>
    <name evidence="2" type="ORF">HND93_01865</name>
</gene>
<dbReference type="Pfam" id="PF09723">
    <property type="entry name" value="Zn_ribbon_8"/>
    <property type="match status" value="1"/>
</dbReference>
<name>A0ABX2T2J3_9PROT</name>
<accession>A0ABX2T2J3</accession>
<dbReference type="InterPro" id="IPR013429">
    <property type="entry name" value="Regulatory_FmdB_Zinc_ribbon"/>
</dbReference>
<keyword evidence="3" id="KW-1185">Reference proteome</keyword>